<protein>
    <submittedName>
        <fullName evidence="3">Uncharacterized protein</fullName>
    </submittedName>
</protein>
<accession>A0AAD9MF86</accession>
<evidence type="ECO:0000313" key="4">
    <source>
        <dbReference type="Proteomes" id="UP001217918"/>
    </source>
</evidence>
<name>A0AAD9MF86_9PEZI</name>
<feature type="compositionally biased region" description="Basic residues" evidence="1">
    <location>
        <begin position="255"/>
        <end position="264"/>
    </location>
</feature>
<feature type="compositionally biased region" description="Polar residues" evidence="1">
    <location>
        <begin position="422"/>
        <end position="445"/>
    </location>
</feature>
<feature type="region of interest" description="Disordered" evidence="1">
    <location>
        <begin position="244"/>
        <end position="289"/>
    </location>
</feature>
<evidence type="ECO:0000313" key="3">
    <source>
        <dbReference type="EMBL" id="KAK2071763.1"/>
    </source>
</evidence>
<dbReference type="AlphaFoldDB" id="A0AAD9MF86"/>
<reference evidence="3" key="1">
    <citation type="journal article" date="2023" name="Mol. Plant Microbe Interact.">
        <title>Elucidating the Obligate Nature and Biological Capacity of an Invasive Fungal Corn Pathogen.</title>
        <authorList>
            <person name="MacCready J.S."/>
            <person name="Roggenkamp E.M."/>
            <person name="Gdanetz K."/>
            <person name="Chilvers M.I."/>
        </authorList>
    </citation>
    <scope>NUCLEOTIDE SEQUENCE</scope>
    <source>
        <strain evidence="3">PM02</strain>
    </source>
</reference>
<feature type="region of interest" description="Disordered" evidence="1">
    <location>
        <begin position="1"/>
        <end position="21"/>
    </location>
</feature>
<evidence type="ECO:0000256" key="2">
    <source>
        <dbReference type="SAM" id="Phobius"/>
    </source>
</evidence>
<organism evidence="3 4">
    <name type="scientific">Phyllachora maydis</name>
    <dbReference type="NCBI Taxonomy" id="1825666"/>
    <lineage>
        <taxon>Eukaryota</taxon>
        <taxon>Fungi</taxon>
        <taxon>Dikarya</taxon>
        <taxon>Ascomycota</taxon>
        <taxon>Pezizomycotina</taxon>
        <taxon>Sordariomycetes</taxon>
        <taxon>Sordariomycetidae</taxon>
        <taxon>Phyllachorales</taxon>
        <taxon>Phyllachoraceae</taxon>
        <taxon>Phyllachora</taxon>
    </lineage>
</organism>
<dbReference type="EMBL" id="JAQQPM010000005">
    <property type="protein sequence ID" value="KAK2071763.1"/>
    <property type="molecule type" value="Genomic_DNA"/>
</dbReference>
<keyword evidence="2" id="KW-0812">Transmembrane</keyword>
<feature type="transmembrane region" description="Helical" evidence="2">
    <location>
        <begin position="176"/>
        <end position="198"/>
    </location>
</feature>
<keyword evidence="2" id="KW-1133">Transmembrane helix</keyword>
<evidence type="ECO:0000256" key="1">
    <source>
        <dbReference type="SAM" id="MobiDB-lite"/>
    </source>
</evidence>
<keyword evidence="2" id="KW-0472">Membrane</keyword>
<comment type="caution">
    <text evidence="3">The sequence shown here is derived from an EMBL/GenBank/DDBJ whole genome shotgun (WGS) entry which is preliminary data.</text>
</comment>
<feature type="region of interest" description="Disordered" evidence="1">
    <location>
        <begin position="303"/>
        <end position="478"/>
    </location>
</feature>
<feature type="compositionally biased region" description="Gly residues" evidence="1">
    <location>
        <begin position="332"/>
        <end position="347"/>
    </location>
</feature>
<keyword evidence="4" id="KW-1185">Reference proteome</keyword>
<proteinExistence type="predicted"/>
<sequence>MRQTPPPPPIDAPPPPPPPVYAPVYAPPVPQAYAPPAPPVPQAYAPPVPPPDFDDDVDDKLVLLASFHSIATTSRGNDHGIFQTRSNFIFVEPSASGIPSTFKFAEFVCLCQLCAVHDSALDNINTSKLSQQNFQHICKQYNEPNNHKVFYCHHHHHYFSFYLHKLSDEDPRVGRVAGIAFGSIGLFALLASLLFLLIRRSRRGRVPQFEIIPSRNASVASTIQATAKEAEAAAAVLRSERVRRDDDDEEIATRQQRRRSRRRWSNGETAVRLPPALHEPRTPVKSATSNLFKRLSQTGSGIFKRNSAGAFEADGQASRGRHRTDENEARRGGGGGGDAGGGAGGQGSQQPAQSSPEDATGASVHSSPAPAGDELSPTVEEAGFVYITTVLEQPKKVNSRAARTGSPPGSVHQVSEHGSPGRANSHNARQTRSTGSEQSKSTVGQANAAGRDISSASSSPSSDGEERGAPSPIPRTSS</sequence>
<dbReference type="Proteomes" id="UP001217918">
    <property type="component" value="Unassembled WGS sequence"/>
</dbReference>
<gene>
    <name evidence="3" type="ORF">P8C59_006161</name>
</gene>